<dbReference type="GO" id="GO:0071269">
    <property type="term" value="P:L-homocysteine biosynthetic process"/>
    <property type="evidence" value="ECO:0007669"/>
    <property type="project" value="UniProtKB-UniRule"/>
</dbReference>
<gene>
    <name evidence="5" type="primary">ahcY</name>
    <name evidence="11" type="ORF">AUJ66_01265</name>
</gene>
<dbReference type="Pfam" id="PF05221">
    <property type="entry name" value="AdoHcyase"/>
    <property type="match status" value="2"/>
</dbReference>
<evidence type="ECO:0000256" key="3">
    <source>
        <dbReference type="ARBA" id="ARBA00022801"/>
    </source>
</evidence>
<dbReference type="GO" id="GO:0033353">
    <property type="term" value="P:S-adenosylmethionine cycle"/>
    <property type="evidence" value="ECO:0007669"/>
    <property type="project" value="TreeGrafter"/>
</dbReference>
<comment type="pathway">
    <text evidence="5 8">Amino-acid biosynthesis; L-homocysteine biosynthesis; L-homocysteine from S-adenosyl-L-homocysteine: step 1/1.</text>
</comment>
<feature type="binding site" evidence="5 7">
    <location>
        <position position="244"/>
    </location>
    <ligand>
        <name>NAD(+)</name>
        <dbReference type="ChEBI" id="CHEBI:57540"/>
    </ligand>
</feature>
<keyword evidence="2 5" id="KW-0554">One-carbon metabolism</keyword>
<evidence type="ECO:0000313" key="12">
    <source>
        <dbReference type="Proteomes" id="UP000182278"/>
    </source>
</evidence>
<comment type="catalytic activity">
    <reaction evidence="5 8">
        <text>S-adenosyl-L-homocysteine + H2O = L-homocysteine + adenosine</text>
        <dbReference type="Rhea" id="RHEA:21708"/>
        <dbReference type="ChEBI" id="CHEBI:15377"/>
        <dbReference type="ChEBI" id="CHEBI:16335"/>
        <dbReference type="ChEBI" id="CHEBI:57856"/>
        <dbReference type="ChEBI" id="CHEBI:58199"/>
        <dbReference type="EC" id="3.13.2.1"/>
    </reaction>
</comment>
<evidence type="ECO:0000313" key="11">
    <source>
        <dbReference type="EMBL" id="OIN98289.1"/>
    </source>
</evidence>
<dbReference type="PIRSF" id="PIRSF001109">
    <property type="entry name" value="Ad_hcy_hydrolase"/>
    <property type="match status" value="1"/>
</dbReference>
<comment type="function">
    <text evidence="5">May play a key role in the regulation of the intracellular concentration of adenosylhomocysteine.</text>
</comment>
<protein>
    <recommendedName>
        <fullName evidence="5">Adenosylhomocysteinase</fullName>
        <ecNumber evidence="5">3.13.2.1</ecNumber>
    </recommendedName>
    <alternativeName>
        <fullName evidence="5">S-adenosyl-L-homocysteine hydrolase</fullName>
        <shortName evidence="5">AdoHcyase</shortName>
    </alternativeName>
</protein>
<feature type="binding site" evidence="5 7">
    <location>
        <begin position="158"/>
        <end position="160"/>
    </location>
    <ligand>
        <name>NAD(+)</name>
        <dbReference type="ChEBI" id="CHEBI:57540"/>
    </ligand>
</feature>
<feature type="binding site" evidence="5 6">
    <location>
        <position position="187"/>
    </location>
    <ligand>
        <name>substrate</name>
    </ligand>
</feature>
<dbReference type="SUPFAM" id="SSF51735">
    <property type="entry name" value="NAD(P)-binding Rossmann-fold domains"/>
    <property type="match status" value="1"/>
</dbReference>
<evidence type="ECO:0000256" key="2">
    <source>
        <dbReference type="ARBA" id="ARBA00022563"/>
    </source>
</evidence>
<evidence type="ECO:0000256" key="9">
    <source>
        <dbReference type="RuleBase" id="RU004166"/>
    </source>
</evidence>
<feature type="domain" description="S-adenosyl-L-homocysteine hydrolase NAD binding" evidence="10">
    <location>
        <begin position="192"/>
        <end position="353"/>
    </location>
</feature>
<evidence type="ECO:0000256" key="4">
    <source>
        <dbReference type="ARBA" id="ARBA00023027"/>
    </source>
</evidence>
<comment type="similarity">
    <text evidence="1 5 9">Belongs to the adenosylhomocysteinase family.</text>
</comment>
<dbReference type="Gene3D" id="3.40.50.1480">
    <property type="entry name" value="Adenosylhomocysteinase-like"/>
    <property type="match status" value="1"/>
</dbReference>
<dbReference type="Pfam" id="PF00670">
    <property type="entry name" value="AdoHcyase_NAD"/>
    <property type="match status" value="1"/>
</dbReference>
<dbReference type="InterPro" id="IPR000043">
    <property type="entry name" value="Adenosylhomocysteinase-like"/>
</dbReference>
<evidence type="ECO:0000256" key="8">
    <source>
        <dbReference type="RuleBase" id="RU000548"/>
    </source>
</evidence>
<feature type="binding site" evidence="7">
    <location>
        <position position="354"/>
    </location>
    <ligand>
        <name>NAD(+)</name>
        <dbReference type="ChEBI" id="CHEBI:57540"/>
    </ligand>
</feature>
<dbReference type="NCBIfam" id="TIGR00936">
    <property type="entry name" value="ahcY"/>
    <property type="match status" value="1"/>
</dbReference>
<dbReference type="Gene3D" id="3.40.50.720">
    <property type="entry name" value="NAD(P)-binding Rossmann-like Domain"/>
    <property type="match status" value="1"/>
</dbReference>
<evidence type="ECO:0000256" key="1">
    <source>
        <dbReference type="ARBA" id="ARBA00007122"/>
    </source>
</evidence>
<dbReference type="Proteomes" id="UP000182278">
    <property type="component" value="Unassembled WGS sequence"/>
</dbReference>
<dbReference type="STRING" id="1817893.AUJ66_01265"/>
<sequence>MNYDIKDIKLASKGRLKIEWAGQSMPVLNLIKKRFKKEKPLKGIKIAACLHVTSETANLIEVLKLGGAWVGLCASNPLSTSDDVAASLVRDHGIPVFAIKGENNKTYYRHIKSALKSDRIVGPQITMDDGADLVSTLHKDDKQCAIRNMKIIGGTEETTTGVIRLRSMADQGVLKYPIIAVNDAQTKHFFDNRYGTGQSTIDGILRATNILLAGSKFVVCGYGWCGRGIAMRARGMGANVIVCEATPVRALEAVMDGFQVMPIAEAAKMGDIFVTATGDINVLSGKHFTKMKDGAIMANSGHFNAEISIPDLKKLSRKIRRMREFVDEYSLKNGKKVYLLGEGRLINLASAEGHPASVMDMSFANQALSVEFLARNGKKMENKVYPVPVKIDEEIARLKLKGMGINIDRLTKEQHKYLTSWEEGT</sequence>
<dbReference type="PANTHER" id="PTHR23420:SF0">
    <property type="entry name" value="ADENOSYLHOMOCYSTEINASE"/>
    <property type="match status" value="1"/>
</dbReference>
<dbReference type="InterPro" id="IPR020082">
    <property type="entry name" value="S-Ado-L-homoCys_hydrolase_CS"/>
</dbReference>
<dbReference type="PANTHER" id="PTHR23420">
    <property type="entry name" value="ADENOSYLHOMOCYSTEINASE"/>
    <property type="match status" value="1"/>
</dbReference>
<comment type="caution">
    <text evidence="5">Lacks conserved residue(s) required for the propagation of feature annotation.</text>
</comment>
<dbReference type="InterPro" id="IPR042172">
    <property type="entry name" value="Adenosylhomocyst_ase-like_sf"/>
</dbReference>
<feature type="binding site" evidence="5 6">
    <location>
        <position position="157"/>
    </location>
    <ligand>
        <name>substrate</name>
    </ligand>
</feature>
<feature type="binding site" evidence="7">
    <location>
        <begin position="223"/>
        <end position="228"/>
    </location>
    <ligand>
        <name>NAD(+)</name>
        <dbReference type="ChEBI" id="CHEBI:57540"/>
    </ligand>
</feature>
<dbReference type="SMART" id="SM00996">
    <property type="entry name" value="AdoHcyase"/>
    <property type="match status" value="1"/>
</dbReference>
<dbReference type="EC" id="3.13.2.1" evidence="5"/>
<name>A0A1J4SFS2_9BACT</name>
<evidence type="ECO:0000259" key="10">
    <source>
        <dbReference type="SMART" id="SM00997"/>
    </source>
</evidence>
<dbReference type="InterPro" id="IPR015878">
    <property type="entry name" value="Ado_hCys_hydrolase_NAD-bd"/>
</dbReference>
<feature type="binding site" evidence="5">
    <location>
        <begin position="221"/>
        <end position="226"/>
    </location>
    <ligand>
        <name>NAD(+)</name>
        <dbReference type="ChEBI" id="CHEBI:57540"/>
    </ligand>
</feature>
<accession>A0A1J4SFS2</accession>
<dbReference type="SUPFAM" id="SSF52283">
    <property type="entry name" value="Formate/glycerate dehydrogenase catalytic domain-like"/>
    <property type="match status" value="1"/>
</dbReference>
<dbReference type="UniPathway" id="UPA00314">
    <property type="reaction ID" value="UER00076"/>
</dbReference>
<reference evidence="11 12" key="1">
    <citation type="journal article" date="2016" name="Environ. Microbiol.">
        <title>Genomic resolution of a cold subsurface aquifer community provides metabolic insights for novel microbes adapted to high CO concentrations.</title>
        <authorList>
            <person name="Probst A.J."/>
            <person name="Castelle C.J."/>
            <person name="Singh A."/>
            <person name="Brown C.T."/>
            <person name="Anantharaman K."/>
            <person name="Sharon I."/>
            <person name="Hug L.A."/>
            <person name="Burstein D."/>
            <person name="Emerson J.B."/>
            <person name="Thomas B.C."/>
            <person name="Banfield J.F."/>
        </authorList>
    </citation>
    <scope>NUCLEOTIDE SEQUENCE [LARGE SCALE GENOMIC DNA]</scope>
    <source>
        <strain evidence="11">CG1_02_38_46</strain>
    </source>
</reference>
<proteinExistence type="inferred from homology"/>
<comment type="cofactor">
    <cofactor evidence="5 7 8">
        <name>NAD(+)</name>
        <dbReference type="ChEBI" id="CHEBI:57540"/>
    </cofactor>
    <text evidence="5 7 8">Binds 1 NAD(+) per subunit.</text>
</comment>
<dbReference type="HAMAP" id="MF_00563">
    <property type="entry name" value="AdoHcyase"/>
    <property type="match status" value="1"/>
</dbReference>
<keyword evidence="3 5" id="KW-0378">Hydrolase</keyword>
<organism evidence="11 12">
    <name type="scientific">Candidatus Desantisbacteria bacterium CG1_02_38_46</name>
    <dbReference type="NCBI Taxonomy" id="1817893"/>
    <lineage>
        <taxon>Bacteria</taxon>
        <taxon>Candidatus Desantisiibacteriota</taxon>
    </lineage>
</organism>
<comment type="subcellular location">
    <subcellularLocation>
        <location evidence="5">Cytoplasm</location>
    </subcellularLocation>
</comment>
<dbReference type="CDD" id="cd00401">
    <property type="entry name" value="SAHH"/>
    <property type="match status" value="1"/>
</dbReference>
<dbReference type="EMBL" id="MNUO01000018">
    <property type="protein sequence ID" value="OIN98289.1"/>
    <property type="molecule type" value="Genomic_DNA"/>
</dbReference>
<dbReference type="PROSITE" id="PS00739">
    <property type="entry name" value="ADOHCYASE_2"/>
    <property type="match status" value="1"/>
</dbReference>
<feature type="binding site" evidence="5 7">
    <location>
        <position position="347"/>
    </location>
    <ligand>
        <name>NAD(+)</name>
        <dbReference type="ChEBI" id="CHEBI:57540"/>
    </ligand>
</feature>
<feature type="binding site" evidence="5 7">
    <location>
        <begin position="300"/>
        <end position="302"/>
    </location>
    <ligand>
        <name>NAD(+)</name>
        <dbReference type="ChEBI" id="CHEBI:57540"/>
    </ligand>
</feature>
<dbReference type="InterPro" id="IPR036291">
    <property type="entry name" value="NAD(P)-bd_dom_sf"/>
</dbReference>
<dbReference type="GO" id="GO:0004013">
    <property type="term" value="F:adenosylhomocysteinase activity"/>
    <property type="evidence" value="ECO:0007669"/>
    <property type="project" value="UniProtKB-UniRule"/>
</dbReference>
<feature type="binding site" evidence="5 6">
    <location>
        <position position="129"/>
    </location>
    <ligand>
        <name>substrate</name>
    </ligand>
</feature>
<feature type="binding site" evidence="5 6">
    <location>
        <position position="191"/>
    </location>
    <ligand>
        <name>substrate</name>
    </ligand>
</feature>
<dbReference type="GO" id="GO:0006730">
    <property type="term" value="P:one-carbon metabolic process"/>
    <property type="evidence" value="ECO:0007669"/>
    <property type="project" value="UniProtKB-UniRule"/>
</dbReference>
<evidence type="ECO:0000256" key="7">
    <source>
        <dbReference type="PIRSR" id="PIRSR001109-2"/>
    </source>
</evidence>
<dbReference type="SMART" id="SM00997">
    <property type="entry name" value="AdoHcyase_NAD"/>
    <property type="match status" value="1"/>
</dbReference>
<comment type="caution">
    <text evidence="11">The sequence shown here is derived from an EMBL/GenBank/DDBJ whole genome shotgun (WGS) entry which is preliminary data.</text>
</comment>
<keyword evidence="4 5" id="KW-0520">NAD</keyword>
<feature type="binding site" evidence="5 6">
    <location>
        <position position="53"/>
    </location>
    <ligand>
        <name>substrate</name>
    </ligand>
</feature>
<dbReference type="FunFam" id="3.40.50.720:FF:000004">
    <property type="entry name" value="Adenosylhomocysteinase"/>
    <property type="match status" value="1"/>
</dbReference>
<dbReference type="AlphaFoldDB" id="A0A1J4SFS2"/>
<dbReference type="GO" id="GO:0005829">
    <property type="term" value="C:cytosol"/>
    <property type="evidence" value="ECO:0007669"/>
    <property type="project" value="TreeGrafter"/>
</dbReference>
<evidence type="ECO:0000256" key="5">
    <source>
        <dbReference type="HAMAP-Rule" id="MF_00563"/>
    </source>
</evidence>
<keyword evidence="5" id="KW-0963">Cytoplasm</keyword>
<dbReference type="NCBIfam" id="NF004005">
    <property type="entry name" value="PRK05476.2-3"/>
    <property type="match status" value="1"/>
</dbReference>
<evidence type="ECO:0000256" key="6">
    <source>
        <dbReference type="PIRSR" id="PIRSR001109-1"/>
    </source>
</evidence>
<feature type="binding site" evidence="5">
    <location>
        <position position="192"/>
    </location>
    <ligand>
        <name>NAD(+)</name>
        <dbReference type="ChEBI" id="CHEBI:57540"/>
    </ligand>
</feature>